<evidence type="ECO:0000313" key="2">
    <source>
        <dbReference type="EMBL" id="MPN25137.1"/>
    </source>
</evidence>
<gene>
    <name evidence="2" type="ORF">SDC9_172544</name>
</gene>
<comment type="caution">
    <text evidence="2">The sequence shown here is derived from an EMBL/GenBank/DDBJ whole genome shotgun (WGS) entry which is preliminary data.</text>
</comment>
<organism evidence="2">
    <name type="scientific">bioreactor metagenome</name>
    <dbReference type="NCBI Taxonomy" id="1076179"/>
    <lineage>
        <taxon>unclassified sequences</taxon>
        <taxon>metagenomes</taxon>
        <taxon>ecological metagenomes</taxon>
    </lineage>
</organism>
<keyword evidence="1" id="KW-0472">Membrane</keyword>
<keyword evidence="1" id="KW-0812">Transmembrane</keyword>
<keyword evidence="1" id="KW-1133">Transmembrane helix</keyword>
<name>A0A645GE00_9ZZZZ</name>
<feature type="transmembrane region" description="Helical" evidence="1">
    <location>
        <begin position="76"/>
        <end position="97"/>
    </location>
</feature>
<protein>
    <submittedName>
        <fullName evidence="2">Uncharacterized protein</fullName>
    </submittedName>
</protein>
<evidence type="ECO:0000256" key="1">
    <source>
        <dbReference type="SAM" id="Phobius"/>
    </source>
</evidence>
<sequence>MVRADDVADLLDGAVKVRLPGGEWSDSLTLEDIEPGTYLIETMDENGNIKTMTITITDDQIATGAWKPVGTAGEGWIWLAAALAVLLLLLLLLAHNVRIELFGGRRKIGTVRRLKRGREEMTVRLKAGRAKGGDRGRIILSKGLTKRMRGRMLAVLLGEAEVLRVRVPEDAQGSFEAEIPGFPG</sequence>
<reference evidence="2" key="1">
    <citation type="submission" date="2019-08" db="EMBL/GenBank/DDBJ databases">
        <authorList>
            <person name="Kucharzyk K."/>
            <person name="Murdoch R.W."/>
            <person name="Higgins S."/>
            <person name="Loffler F."/>
        </authorList>
    </citation>
    <scope>NUCLEOTIDE SEQUENCE</scope>
</reference>
<dbReference type="AlphaFoldDB" id="A0A645GE00"/>
<accession>A0A645GE00</accession>
<dbReference type="EMBL" id="VSSQ01074201">
    <property type="protein sequence ID" value="MPN25137.1"/>
    <property type="molecule type" value="Genomic_DNA"/>
</dbReference>
<proteinExistence type="predicted"/>